<dbReference type="PANTHER" id="PTHR46310:SF7">
    <property type="entry name" value="AMIDASE 1"/>
    <property type="match status" value="1"/>
</dbReference>
<dbReference type="Gene3D" id="3.90.1300.10">
    <property type="entry name" value="Amidase signature (AS) domain"/>
    <property type="match status" value="1"/>
</dbReference>
<gene>
    <name evidence="2" type="ORF">GEMMAAP_05815</name>
</gene>
<dbReference type="SUPFAM" id="SSF75304">
    <property type="entry name" value="Amidase signature (AS) enzymes"/>
    <property type="match status" value="1"/>
</dbReference>
<dbReference type="Proteomes" id="UP000076404">
    <property type="component" value="Chromosome"/>
</dbReference>
<dbReference type="NCBIfam" id="NF006169">
    <property type="entry name" value="PRK08310.1"/>
    <property type="match status" value="1"/>
</dbReference>
<dbReference type="PANTHER" id="PTHR46310">
    <property type="entry name" value="AMIDASE 1"/>
    <property type="match status" value="1"/>
</dbReference>
<dbReference type="EMBL" id="CP011454">
    <property type="protein sequence ID" value="AMW04492.1"/>
    <property type="molecule type" value="Genomic_DNA"/>
</dbReference>
<keyword evidence="3" id="KW-1185">Reference proteome</keyword>
<dbReference type="PROSITE" id="PS00571">
    <property type="entry name" value="AMIDASES"/>
    <property type="match status" value="1"/>
</dbReference>
<accession>A0A143BIW2</accession>
<proteinExistence type="predicted"/>
<sequence>MSILDHDSLNAFCRHTHVSVSGTSGGPLDGLSFGLKDIFDVAGHHTGFGSPDWLRTHHAAPRHAWVLEQLLQAGASMVGKTHTEEMAFSLTGENAHYGTPINPAATGRVPGGSSSGSAAAVAGGLVDFAIGSDTGGSVRAPASFCGIYGLRPTHGRISLAGACPLAPIFDTCGWFTRDAALLAQVGEVLLQSPVVASSGAVRVLLATDAFAQATPEGAAALAPAVQQVTQLLGDAEPVVLSDKGLPAWFDVFRVLQYHDIWETHREWVQRVQPHFGPQVATRFAAVAKTTMSEVTWASAQREGIRARLDALLAGNTVLLMPTAPAIAPLLQLPPQETVAVRERALALLCVAGLGGLPQLSLPLASRDGCPIGLSLVAARGRDEWLLALARQLEASADSSPRGTN</sequence>
<dbReference type="Pfam" id="PF01425">
    <property type="entry name" value="Amidase"/>
    <property type="match status" value="1"/>
</dbReference>
<organism evidence="2 3">
    <name type="scientific">Gemmatimonas phototrophica</name>
    <dbReference type="NCBI Taxonomy" id="1379270"/>
    <lineage>
        <taxon>Bacteria</taxon>
        <taxon>Pseudomonadati</taxon>
        <taxon>Gemmatimonadota</taxon>
        <taxon>Gemmatimonadia</taxon>
        <taxon>Gemmatimonadales</taxon>
        <taxon>Gemmatimonadaceae</taxon>
        <taxon>Gemmatimonas</taxon>
    </lineage>
</organism>
<dbReference type="AlphaFoldDB" id="A0A143BIW2"/>
<reference evidence="2 3" key="1">
    <citation type="journal article" date="2014" name="Proc. Natl. Acad. Sci. U.S.A.">
        <title>Functional type 2 photosynthetic reaction centers found in the rare bacterial phylum Gemmatimonadetes.</title>
        <authorList>
            <person name="Zeng Y."/>
            <person name="Feng F."/>
            <person name="Medova H."/>
            <person name="Dean J."/>
            <person name="Koblizek M."/>
        </authorList>
    </citation>
    <scope>NUCLEOTIDE SEQUENCE [LARGE SCALE GENOMIC DNA]</scope>
    <source>
        <strain evidence="2 3">AP64</strain>
    </source>
</reference>
<feature type="domain" description="Amidase" evidence="1">
    <location>
        <begin position="22"/>
        <end position="386"/>
    </location>
</feature>
<evidence type="ECO:0000313" key="2">
    <source>
        <dbReference type="EMBL" id="AMW04492.1"/>
    </source>
</evidence>
<evidence type="ECO:0000259" key="1">
    <source>
        <dbReference type="Pfam" id="PF01425"/>
    </source>
</evidence>
<dbReference type="OrthoDB" id="9811471at2"/>
<dbReference type="InterPro" id="IPR036928">
    <property type="entry name" value="AS_sf"/>
</dbReference>
<dbReference type="eggNOG" id="COG0154">
    <property type="taxonomic scope" value="Bacteria"/>
</dbReference>
<dbReference type="RefSeq" id="WP_026849842.1">
    <property type="nucleotide sequence ID" value="NZ_CP011454.1"/>
</dbReference>
<dbReference type="STRING" id="1379270.GEMMAAP_05815"/>
<dbReference type="InterPro" id="IPR020556">
    <property type="entry name" value="Amidase_CS"/>
</dbReference>
<protein>
    <submittedName>
        <fullName evidence="2">Amidase</fullName>
    </submittedName>
</protein>
<name>A0A143BIW2_9BACT</name>
<reference evidence="2 3" key="2">
    <citation type="journal article" date="2016" name="Environ. Microbiol. Rep.">
        <title>Metagenomic evidence for the presence of phototrophic Gemmatimonadetes bacteria in diverse environments.</title>
        <authorList>
            <person name="Zeng Y."/>
            <person name="Baumbach J."/>
            <person name="Barbosa E.G."/>
            <person name="Azevedo V."/>
            <person name="Zhang C."/>
            <person name="Koblizek M."/>
        </authorList>
    </citation>
    <scope>NUCLEOTIDE SEQUENCE [LARGE SCALE GENOMIC DNA]</scope>
    <source>
        <strain evidence="2 3">AP64</strain>
    </source>
</reference>
<evidence type="ECO:0000313" key="3">
    <source>
        <dbReference type="Proteomes" id="UP000076404"/>
    </source>
</evidence>
<dbReference type="InterPro" id="IPR023631">
    <property type="entry name" value="Amidase_dom"/>
</dbReference>
<dbReference type="KEGG" id="gph:GEMMAAP_05815"/>